<reference evidence="2" key="1">
    <citation type="submission" date="2014-02" db="EMBL/GenBank/DDBJ databases">
        <title>Expanding our view of genomic diversity in Candidatus Accumulibacter clades.</title>
        <authorList>
            <person name="Skennerton C.T."/>
            <person name="Barr J.J."/>
            <person name="Slater F.R."/>
            <person name="Bond P.L."/>
            <person name="Tyson G.W."/>
        </authorList>
    </citation>
    <scope>NUCLEOTIDE SEQUENCE [LARGE SCALE GENOMIC DNA]</scope>
</reference>
<dbReference type="Proteomes" id="UP000021315">
    <property type="component" value="Unassembled WGS sequence"/>
</dbReference>
<dbReference type="AlphaFoldDB" id="A0A080MCA7"/>
<protein>
    <submittedName>
        <fullName evidence="2">Uncharacterized protein</fullName>
    </submittedName>
</protein>
<accession>A0A080MCA7</accession>
<dbReference type="EMBL" id="JDST02000126">
    <property type="protein sequence ID" value="KFB74809.1"/>
    <property type="molecule type" value="Genomic_DNA"/>
</dbReference>
<comment type="caution">
    <text evidence="2">The sequence shown here is derived from an EMBL/GenBank/DDBJ whole genome shotgun (WGS) entry which is preliminary data.</text>
</comment>
<organism evidence="2 3">
    <name type="scientific">Candidatus Accumulibacter cognatus</name>
    <dbReference type="NCBI Taxonomy" id="2954383"/>
    <lineage>
        <taxon>Bacteria</taxon>
        <taxon>Pseudomonadati</taxon>
        <taxon>Pseudomonadota</taxon>
        <taxon>Betaproteobacteria</taxon>
        <taxon>Candidatus Accumulibacter</taxon>
    </lineage>
</organism>
<gene>
    <name evidence="2" type="ORF">AW06_004221</name>
</gene>
<proteinExistence type="predicted"/>
<name>A0A080MCA7_9PROT</name>
<evidence type="ECO:0000313" key="3">
    <source>
        <dbReference type="Proteomes" id="UP000021315"/>
    </source>
</evidence>
<evidence type="ECO:0000256" key="1">
    <source>
        <dbReference type="SAM" id="MobiDB-lite"/>
    </source>
</evidence>
<feature type="region of interest" description="Disordered" evidence="1">
    <location>
        <begin position="1"/>
        <end position="28"/>
    </location>
</feature>
<keyword evidence="3" id="KW-1185">Reference proteome</keyword>
<sequence>MQASPSCQSRPFPPQPGQTRGGPPGPVGVGVFAEVDEAVFDQHVQKSGETDTGVALGQFEVVQRGSVRRLHDPFQDRNHQLSLTILVDLAVELESLVELVIEIVVQNRAHVVGKHPGEVSWWRR</sequence>
<evidence type="ECO:0000313" key="2">
    <source>
        <dbReference type="EMBL" id="KFB74809.1"/>
    </source>
</evidence>